<dbReference type="RefSeq" id="WP_016057842.1">
    <property type="nucleotide sequence ID" value="NZ_JAGJAG010000001.1"/>
</dbReference>
<protein>
    <submittedName>
        <fullName evidence="1">Uncharacterized protein</fullName>
    </submittedName>
</protein>
<evidence type="ECO:0000313" key="1">
    <source>
        <dbReference type="EMBL" id="AZA15959.1"/>
    </source>
</evidence>
<sequence>MISYKDTIRIKASTAITSIANKVEGQSLLFAGTELITELLASGVNPNLLDQAVKTVNEKLEGNEYEFY</sequence>
<gene>
    <name evidence="1" type="ORF">DQL93_04915</name>
</gene>
<organism evidence="1">
    <name type="scientific">Lactobacillus delbrueckii subsp. lactis</name>
    <dbReference type="NCBI Taxonomy" id="29397"/>
    <lineage>
        <taxon>Bacteria</taxon>
        <taxon>Bacillati</taxon>
        <taxon>Bacillota</taxon>
        <taxon>Bacilli</taxon>
        <taxon>Lactobacillales</taxon>
        <taxon>Lactobacillaceae</taxon>
        <taxon>Lactobacillus</taxon>
    </lineage>
</organism>
<reference evidence="1" key="1">
    <citation type="submission" date="2018-07" db="EMBL/GenBank/DDBJ databases">
        <authorList>
            <person name="Somerville V."/>
        </authorList>
    </citation>
    <scope>NUCLEOTIDE SEQUENCE</scope>
    <source>
        <strain evidence="1">NWC_2_2</strain>
    </source>
</reference>
<proteinExistence type="predicted"/>
<accession>A0A3G6JDB2</accession>
<name>A0A3G6JDB2_LACDL</name>
<dbReference type="EMBL" id="CP031023">
    <property type="protein sequence ID" value="AZA15959.1"/>
    <property type="molecule type" value="Genomic_DNA"/>
</dbReference>
<dbReference type="AlphaFoldDB" id="A0A3G6JDB2"/>